<reference evidence="1 2" key="1">
    <citation type="journal article" date="2013" name="PLoS Genet.">
        <title>Distinctive expansion of potential virulence genes in the genome of the oomycete fish pathogen Saprolegnia parasitica.</title>
        <authorList>
            <person name="Jiang R.H."/>
            <person name="de Bruijn I."/>
            <person name="Haas B.J."/>
            <person name="Belmonte R."/>
            <person name="Lobach L."/>
            <person name="Christie J."/>
            <person name="van den Ackerveken G."/>
            <person name="Bottin A."/>
            <person name="Bulone V."/>
            <person name="Diaz-Moreno S.M."/>
            <person name="Dumas B."/>
            <person name="Fan L."/>
            <person name="Gaulin E."/>
            <person name="Govers F."/>
            <person name="Grenville-Briggs L.J."/>
            <person name="Horner N.R."/>
            <person name="Levin J.Z."/>
            <person name="Mammella M."/>
            <person name="Meijer H.J."/>
            <person name="Morris P."/>
            <person name="Nusbaum C."/>
            <person name="Oome S."/>
            <person name="Phillips A.J."/>
            <person name="van Rooyen D."/>
            <person name="Rzeszutek E."/>
            <person name="Saraiva M."/>
            <person name="Secombes C.J."/>
            <person name="Seidl M.F."/>
            <person name="Snel B."/>
            <person name="Stassen J.H."/>
            <person name="Sykes S."/>
            <person name="Tripathy S."/>
            <person name="van den Berg H."/>
            <person name="Vega-Arreguin J.C."/>
            <person name="Wawra S."/>
            <person name="Young S.K."/>
            <person name="Zeng Q."/>
            <person name="Dieguez-Uribeondo J."/>
            <person name="Russ C."/>
            <person name="Tyler B.M."/>
            <person name="van West P."/>
        </authorList>
    </citation>
    <scope>NUCLEOTIDE SEQUENCE [LARGE SCALE GENOMIC DNA]</scope>
    <source>
        <strain evidence="1 2">CBS 223.65</strain>
    </source>
</reference>
<evidence type="ECO:0000313" key="1">
    <source>
        <dbReference type="EMBL" id="KDO18766.1"/>
    </source>
</evidence>
<dbReference type="SUPFAM" id="SSF51206">
    <property type="entry name" value="cAMP-binding domain-like"/>
    <property type="match status" value="1"/>
</dbReference>
<evidence type="ECO:0000313" key="2">
    <source>
        <dbReference type="Proteomes" id="UP000030745"/>
    </source>
</evidence>
<dbReference type="RefSeq" id="XP_012210527.1">
    <property type="nucleotide sequence ID" value="XM_012355137.1"/>
</dbReference>
<dbReference type="VEuPathDB" id="FungiDB:SPRG_15929"/>
<dbReference type="EMBL" id="KK583397">
    <property type="protein sequence ID" value="KDO18766.1"/>
    <property type="molecule type" value="Genomic_DNA"/>
</dbReference>
<dbReference type="KEGG" id="spar:SPRG_15929"/>
<protein>
    <recommendedName>
        <fullName evidence="3">Cyclic nucleotide-binding domain-containing protein</fullName>
    </recommendedName>
</protein>
<name>A0A067BWV1_SAPPC</name>
<dbReference type="GeneID" id="24137607"/>
<keyword evidence="2" id="KW-1185">Reference proteome</keyword>
<sequence length="2664" mass="291748">MLQRCVDVIDTVTPRALPLLLDLIAQLFRVAPLYKQTFLDMALTSALVHCLTPHSRTHLVPVLRFLWDLARNDASVALDLVDDATLLRQIFALLQLPIVHNPTFQCLALKRPSDAQLDVIIAATQVLCVVTSATRAALIVLHALELQWTKVAPSPSAEGMCPRSTPNTRPLLRTVLDLLAVSPSAELKQSLLALTQHLARAMPSVTVARLCDHGGILVLFDCLFETTGAVQVMVLKLLQLLMDVSGPRGADPSARHASISPRKSVLQSIGHSTTNATRFSMAVAVSSEVKRRTALRPAETGHRSLLTESSGPLESVALISARIAFFGALYPIYDHRLDEMTLGNQTTEVDFVWIEDMLRRLVVFGQLSFAELHLVSRCMVIHRVLPSRSVITEPGLYVITTGKVSWHLDASPLMPHILERGCMVGVSSCVGGAPERAIAMSGVVSLVLLKATIESALPRPIQQKLLGGMDRIRGMYATDRRPDHGTYLARFKVSLMAPPLVGASSILLATMLHAVAAPKEASRINPWLLVHLIDDIAQWHGPVPPDLVSAVVVAAAAVLSSQAHHDTHRILLTLGRRHGAAGATFFASAFLKPIDDLVAPTDVPLCNALGQVLLALASYHCETTAECSLSSHLCRCTLRARSTILQSLNVRWLDAVMTLFEEQPLLPRLDYRVLYRVLRKLFGANNFQLASYLTSLTPRRLVHSFVGDVLNLAEDDAIEAQKLLLTLARHPDLRNLIVCHSDVVDVDSEWSRQQRAAIRSGSLHALELLSCLCCATTPDGVPHLIVPIYKALVGDPATLDVLAVNAADGTMKRSLAAVQSLRNLCVATMRLEACPLPAWDHSLRAHATLLPSLLHALRVAPSTPFPFNHSSRLLVLAEVLLYSCRRGLHLALDAFDLAHSCIAQLQSLLDVPILGCVLENARTRLARVLGNILVAPPPSLHMAQCHSLAYMLLETTSAAFSQRHEGLLRVLVRLLACLPSCAWFQSLQIPPGTVDIAVAAVCLVMEITLMPWDSIKHVSALCVAALCDLPRVADVLTQDVYVAKICATLRSGCVGMQGFVSVLARLCETPTMRLRLLSYPACVASVEHILPLLHEHACSVDAAYVLWTLWRTQRKTFHERLVISPSTTDALLMLLQPSVPWLETSADKRCHVAAGAFLELWRGADVPATTWVGVVQQTSAHVSRWSSEDAPPHQMLKVLSALLTGHAGAMLIVHVQRKRHLPWGTLWTAAGAKDSYYLHLAAFTTAFLRLEASAPVRTHVQTLLGETPQLWSTTAPSMLHGTSNASLLCILRLLYRACLGHRDNTIRVVAFWDRCRSLVTDACTVVEIPDLVCRLWQLGFRACPSAAQDKAVLLSFALYRQLHSVSIDSIDSRRVATRVCRTYTRLLRLAPRLQPPPDVQTLLSPLLERHASAMTLAAVTLGVECAKRLGTPTPKPIVDHVLLLLCHHVPHPVYWDAFLLAAQAATHRLDTTEKDHTWVTLLEHGRVLSHASTDVDIVFRYLDVSTAPDKLLEAAERIVATTTDPSERSWWLHVLRCCAMMNPRDTEHITSFVLGVVDVVTAAVQSNAPPCVRDAAAALLSELLRHRQSALAAYTSSLLPSLLATVTLSLAHCTENVTAMVRLVSQLLDDTNEARTMLAPHLPRLLPVLCDRLLHALRHNHLQEATDLMQLVVGILDCHRHGYNSSTDKLVLASATLQCCLELAIVKRSASVLVARCLRASWYLADVAPALYLPLSTIPLKRQPMIGQLLVQHIVTHTASTNPRDAELFLNCLAALLHPRIGVPTWLYEALVRGGGVAQTLDQLPLLHAAPASLAACLTILSHLLLAHKPTRDRAIRSRIAPFLMAPTQVVAVAALRCYWVLHRQDFSPDTKRHLLSVLATVEKPSEASYGLYAVVLTAPTVDIESLHATRGFRVHLDAMTHHVERAVVRERAKFLWRLAVVAPDFVGAHHPSTAHLVQSLSIPGSKAALYALQGLRQLTSSLDLQDVIVAIQPHLWYGLTNTEDVLSRGIDSRRKTQGALAMLNVGHALNLAAAYLDALPICNRHKRSVRGAVELFQLLLHLAHHGPWTRQALAMDIAARLFERVRCETAFIDGTHRTLDALLKCLHIPRLQVPGLHLLAVASTSPWVQAAVLASDGVLDRLLALLRHNSLMAPLVWRILAHLAASERQPLPMLSVLVAAHVWIDVRSYDINTHRDVARTIASLAKEPKCVPEILRLQNMLSLLHRDCDVDIALLETQLCIVAFGGASHELSALTSVVLCLDAVFSYDHGACDALDKGLTATTVALTQLVATFYACAAEHDEGPHVEASGSKLRPQIYVGCNGTPLSSPSIYVQLFRLWDLACSHPHRGVASVSWSAVLRMLLHITRASTSGCFLVAEASTLRFLASHVATSTVDQCVDVCDILHAVVRVRAIALQFARESSTSPSLVHLLLAAVTQSLRGPRGTDHPFVPTLPPFLTTLALLCEHPPFLHAPFSTDESPPMRRPWAHATLAAKLFVRLCTVHSLDTLNAEMTRATSDLRGLGLTKVHTAQTLLHAVYLTNFEFEMHLRVLVRVVHSVLVRMAALGRIDKGVPGLLHDHGLTNLFLLSRAYIDECEKHGDGWATRSQWAHAMKEEHVKYCADGYEALYAALESANRDPQLIVAIESTRHATIVLGKQPVGGGE</sequence>
<dbReference type="Proteomes" id="UP000030745">
    <property type="component" value="Unassembled WGS sequence"/>
</dbReference>
<accession>A0A067BWV1</accession>
<proteinExistence type="predicted"/>
<dbReference type="InterPro" id="IPR018490">
    <property type="entry name" value="cNMP-bd_dom_sf"/>
</dbReference>
<dbReference type="SUPFAM" id="SSF48371">
    <property type="entry name" value="ARM repeat"/>
    <property type="match status" value="2"/>
</dbReference>
<organism evidence="1 2">
    <name type="scientific">Saprolegnia parasitica (strain CBS 223.65)</name>
    <dbReference type="NCBI Taxonomy" id="695850"/>
    <lineage>
        <taxon>Eukaryota</taxon>
        <taxon>Sar</taxon>
        <taxon>Stramenopiles</taxon>
        <taxon>Oomycota</taxon>
        <taxon>Saprolegniomycetes</taxon>
        <taxon>Saprolegniales</taxon>
        <taxon>Saprolegniaceae</taxon>
        <taxon>Saprolegnia</taxon>
    </lineage>
</organism>
<evidence type="ECO:0008006" key="3">
    <source>
        <dbReference type="Google" id="ProtNLM"/>
    </source>
</evidence>
<dbReference type="STRING" id="695850.A0A067BWV1"/>
<gene>
    <name evidence="1" type="ORF">SPRG_15929</name>
</gene>
<dbReference type="InterPro" id="IPR016024">
    <property type="entry name" value="ARM-type_fold"/>
</dbReference>
<dbReference type="OrthoDB" id="77966at2759"/>